<reference evidence="2 3" key="1">
    <citation type="journal article" date="2019" name="Int. J. Syst. Evol. Microbiol.">
        <title>The Global Catalogue of Microorganisms (GCM) 10K type strain sequencing project: providing services to taxonomists for standard genome sequencing and annotation.</title>
        <authorList>
            <consortium name="The Broad Institute Genomics Platform"/>
            <consortium name="The Broad Institute Genome Sequencing Center for Infectious Disease"/>
            <person name="Wu L."/>
            <person name="Ma J."/>
        </authorList>
    </citation>
    <scope>NUCLEOTIDE SEQUENCE [LARGE SCALE GENOMIC DNA]</scope>
    <source>
        <strain evidence="2 3">JCM 15976</strain>
    </source>
</reference>
<evidence type="ECO:0000313" key="2">
    <source>
        <dbReference type="EMBL" id="GAA0746351.1"/>
    </source>
</evidence>
<dbReference type="Proteomes" id="UP001500736">
    <property type="component" value="Unassembled WGS sequence"/>
</dbReference>
<feature type="compositionally biased region" description="Gly residues" evidence="1">
    <location>
        <begin position="169"/>
        <end position="182"/>
    </location>
</feature>
<sequence>MKDFNILEPTINSKLMKKLILLLLGFALGAVLTYFFCCKQSETGMENLTPPKGLITPQEAKALDTAYNPRYQLISDSIVTRRGGDNRSSWYSLDDMRAYLDYAENEADSLGFTMNGIRVYLGAYPDANGIPGYTTMFFVPTGYLKSATNTSDGSMNAFSHFMQGGKGDITGGSGFNEGGNGHPPGANYPQ</sequence>
<name>A0ABN1JTG4_9FLAO</name>
<gene>
    <name evidence="2" type="ORF">GCM10009431_22570</name>
</gene>
<proteinExistence type="predicted"/>
<protein>
    <submittedName>
        <fullName evidence="2">Uncharacterized protein</fullName>
    </submittedName>
</protein>
<organism evidence="2 3">
    <name type="scientific">Gaetbulibacter jejuensis</name>
    <dbReference type="NCBI Taxonomy" id="584607"/>
    <lineage>
        <taxon>Bacteria</taxon>
        <taxon>Pseudomonadati</taxon>
        <taxon>Bacteroidota</taxon>
        <taxon>Flavobacteriia</taxon>
        <taxon>Flavobacteriales</taxon>
        <taxon>Flavobacteriaceae</taxon>
        <taxon>Gaetbulibacter</taxon>
    </lineage>
</organism>
<evidence type="ECO:0000256" key="1">
    <source>
        <dbReference type="SAM" id="MobiDB-lite"/>
    </source>
</evidence>
<feature type="region of interest" description="Disordered" evidence="1">
    <location>
        <begin position="169"/>
        <end position="190"/>
    </location>
</feature>
<comment type="caution">
    <text evidence="2">The sequence shown here is derived from an EMBL/GenBank/DDBJ whole genome shotgun (WGS) entry which is preliminary data.</text>
</comment>
<keyword evidence="3" id="KW-1185">Reference proteome</keyword>
<dbReference type="EMBL" id="BAAAGF010000003">
    <property type="protein sequence ID" value="GAA0746351.1"/>
    <property type="molecule type" value="Genomic_DNA"/>
</dbReference>
<accession>A0ABN1JTG4</accession>
<evidence type="ECO:0000313" key="3">
    <source>
        <dbReference type="Proteomes" id="UP001500736"/>
    </source>
</evidence>